<sequence length="464" mass="51067">MADIRASQSNQKRKKNIFSKVWKSFSKLGRSSSRANLYGSARHVGSSFGGSSFDGGDGSDSGVMTTGSTTTRRSSAINNLEDFHRDGSTNSDSASTGYASEGSSDRSKDEQNLNQCKKVFPQKKFYAAKMESTPMLDSIMKSLEASKKKQRVPSRTWSSEEISDEERDSSVYSTTSVSSSDSVIDNSSSEEAPPPVILHRHAPVKQQRTYSYNPRQLSTPRQPQMTAASSHVSSFTPASVACSGAVRNIAAKFAENENIDEDFGHIHISKPEGIRRTQSTKIQALAASFQISNEQIETKPSSPTALVRSQTVVTGQNRPSKMTSDSAFMKSLLEMAKSDELDEPGARVRDVEINDFKSQISLVSTKMHLRRTMTIAEPDDSTCAQENVHDIARSKSESVSSTFVPKYQSVDPFVVEILEQGNIPEGVKQKIREECWSLFNDPKTPRGVKQCILNTMLSKYQATC</sequence>
<feature type="region of interest" description="Disordered" evidence="1">
    <location>
        <begin position="45"/>
        <end position="114"/>
    </location>
</feature>
<keyword evidence="3" id="KW-1185">Reference proteome</keyword>
<evidence type="ECO:0000313" key="3">
    <source>
        <dbReference type="Proteomes" id="UP001158576"/>
    </source>
</evidence>
<gene>
    <name evidence="2" type="ORF">OKIOD_LOCUS7370</name>
</gene>
<evidence type="ECO:0000313" key="2">
    <source>
        <dbReference type="EMBL" id="CAG5098599.1"/>
    </source>
</evidence>
<dbReference type="Proteomes" id="UP001158576">
    <property type="component" value="Chromosome XSR"/>
</dbReference>
<dbReference type="EMBL" id="OU015569">
    <property type="protein sequence ID" value="CAG5098599.1"/>
    <property type="molecule type" value="Genomic_DNA"/>
</dbReference>
<name>A0ABN7SJ45_OIKDI</name>
<proteinExistence type="predicted"/>
<feature type="compositionally biased region" description="Polar residues" evidence="1">
    <location>
        <begin position="88"/>
        <end position="102"/>
    </location>
</feature>
<evidence type="ECO:0000256" key="1">
    <source>
        <dbReference type="SAM" id="MobiDB-lite"/>
    </source>
</evidence>
<protein>
    <submittedName>
        <fullName evidence="2">Oidioi.mRNA.OKI2018_I69.XSR.g15812.t1.cds</fullName>
    </submittedName>
</protein>
<accession>A0ABN7SJ45</accession>
<feature type="region of interest" description="Disordered" evidence="1">
    <location>
        <begin position="145"/>
        <end position="228"/>
    </location>
</feature>
<organism evidence="2 3">
    <name type="scientific">Oikopleura dioica</name>
    <name type="common">Tunicate</name>
    <dbReference type="NCBI Taxonomy" id="34765"/>
    <lineage>
        <taxon>Eukaryota</taxon>
        <taxon>Metazoa</taxon>
        <taxon>Chordata</taxon>
        <taxon>Tunicata</taxon>
        <taxon>Appendicularia</taxon>
        <taxon>Copelata</taxon>
        <taxon>Oikopleuridae</taxon>
        <taxon>Oikopleura</taxon>
    </lineage>
</organism>
<feature type="compositionally biased region" description="Polar residues" evidence="1">
    <location>
        <begin position="206"/>
        <end position="228"/>
    </location>
</feature>
<reference evidence="2 3" key="1">
    <citation type="submission" date="2021-04" db="EMBL/GenBank/DDBJ databases">
        <authorList>
            <person name="Bliznina A."/>
        </authorList>
    </citation>
    <scope>NUCLEOTIDE SEQUENCE [LARGE SCALE GENOMIC DNA]</scope>
</reference>
<feature type="compositionally biased region" description="Low complexity" evidence="1">
    <location>
        <begin position="60"/>
        <end position="75"/>
    </location>
</feature>
<feature type="compositionally biased region" description="Low complexity" evidence="1">
    <location>
        <begin position="170"/>
        <end position="189"/>
    </location>
</feature>